<dbReference type="Pfam" id="PF03602">
    <property type="entry name" value="Cons_hypoth95"/>
    <property type="match status" value="1"/>
</dbReference>
<dbReference type="CDD" id="cd02440">
    <property type="entry name" value="AdoMet_MTases"/>
    <property type="match status" value="1"/>
</dbReference>
<evidence type="ECO:0000313" key="6">
    <source>
        <dbReference type="Proteomes" id="UP000319280"/>
    </source>
</evidence>
<evidence type="ECO:0000313" key="4">
    <source>
        <dbReference type="EMBL" id="TRM12292.1"/>
    </source>
</evidence>
<gene>
    <name evidence="4" type="primary">rsmD</name>
    <name evidence="3" type="ORF">FFL34_16255</name>
    <name evidence="4" type="ORF">FH966_11685</name>
</gene>
<evidence type="ECO:0000313" key="3">
    <source>
        <dbReference type="EMBL" id="TMN23476.1"/>
    </source>
</evidence>
<dbReference type="RefSeq" id="WP_138604365.1">
    <property type="nucleotide sequence ID" value="NZ_VCIA01000001.1"/>
</dbReference>
<dbReference type="InterPro" id="IPR004398">
    <property type="entry name" value="RNA_MeTrfase_RsmD"/>
</dbReference>
<keyword evidence="1 4" id="KW-0489">Methyltransferase</keyword>
<protein>
    <submittedName>
        <fullName evidence="4">16S rRNA (Guanine(966)-N(2))-methyltransferase RsmD</fullName>
        <ecNumber evidence="4">2.1.1.171</ecNumber>
    </submittedName>
</protein>
<organism evidence="4 6">
    <name type="scientific">Lentibacillus cibarius</name>
    <dbReference type="NCBI Taxonomy" id="2583219"/>
    <lineage>
        <taxon>Bacteria</taxon>
        <taxon>Bacillati</taxon>
        <taxon>Bacillota</taxon>
        <taxon>Bacilli</taxon>
        <taxon>Bacillales</taxon>
        <taxon>Bacillaceae</taxon>
        <taxon>Lentibacillus</taxon>
    </lineage>
</organism>
<dbReference type="Proteomes" id="UP000319280">
    <property type="component" value="Unassembled WGS sequence"/>
</dbReference>
<dbReference type="PANTHER" id="PTHR43542:SF1">
    <property type="entry name" value="METHYLTRANSFERASE"/>
    <property type="match status" value="1"/>
</dbReference>
<proteinExistence type="predicted"/>
<dbReference type="AlphaFoldDB" id="A0A549YK81"/>
<evidence type="ECO:0000256" key="1">
    <source>
        <dbReference type="ARBA" id="ARBA00022603"/>
    </source>
</evidence>
<accession>A0A5S3QS26</accession>
<keyword evidence="2 4" id="KW-0808">Transferase</keyword>
<dbReference type="EMBL" id="VJMZ01000001">
    <property type="protein sequence ID" value="TRM12292.1"/>
    <property type="molecule type" value="Genomic_DNA"/>
</dbReference>
<dbReference type="PIRSF" id="PIRSF004553">
    <property type="entry name" value="CHP00095"/>
    <property type="match status" value="1"/>
</dbReference>
<dbReference type="OrthoDB" id="9803017at2"/>
<keyword evidence="6" id="KW-1185">Reference proteome</keyword>
<evidence type="ECO:0000313" key="5">
    <source>
        <dbReference type="Proteomes" id="UP000306980"/>
    </source>
</evidence>
<dbReference type="SUPFAM" id="SSF53335">
    <property type="entry name" value="S-adenosyl-L-methionine-dependent methyltransferases"/>
    <property type="match status" value="1"/>
</dbReference>
<dbReference type="InterPro" id="IPR002052">
    <property type="entry name" value="DNA_methylase_N6_adenine_CS"/>
</dbReference>
<dbReference type="EMBL" id="VCIA01000001">
    <property type="protein sequence ID" value="TMN23476.1"/>
    <property type="molecule type" value="Genomic_DNA"/>
</dbReference>
<dbReference type="Proteomes" id="UP000306980">
    <property type="component" value="Unassembled WGS sequence"/>
</dbReference>
<reference evidence="3 5" key="1">
    <citation type="submission" date="2019-05" db="EMBL/GenBank/DDBJ databases">
        <title>Genomic analysis of Lentibacillus sp. NKC220-2.</title>
        <authorList>
            <person name="Oh Y.J."/>
        </authorList>
    </citation>
    <scope>NUCLEOTIDE SEQUENCE [LARGE SCALE GENOMIC DNA]</scope>
    <source>
        <strain evidence="3 5">NKC220-2</strain>
    </source>
</reference>
<dbReference type="GO" id="GO:0052913">
    <property type="term" value="F:16S rRNA (guanine(966)-N(2))-methyltransferase activity"/>
    <property type="evidence" value="ECO:0007669"/>
    <property type="project" value="UniProtKB-EC"/>
</dbReference>
<dbReference type="NCBIfam" id="TIGR00095">
    <property type="entry name" value="16S rRNA (guanine(966)-N(2))-methyltransferase RsmD"/>
    <property type="match status" value="1"/>
</dbReference>
<comment type="caution">
    <text evidence="4">The sequence shown here is derived from an EMBL/GenBank/DDBJ whole genome shotgun (WGS) entry which is preliminary data.</text>
</comment>
<evidence type="ECO:0000256" key="2">
    <source>
        <dbReference type="ARBA" id="ARBA00022679"/>
    </source>
</evidence>
<dbReference type="Gene3D" id="3.40.50.150">
    <property type="entry name" value="Vaccinia Virus protein VP39"/>
    <property type="match status" value="1"/>
</dbReference>
<dbReference type="EC" id="2.1.1.171" evidence="4"/>
<sequence>MRVVSGLHRGRQLKSVPGKIARPTTDKVKEAIFQVLGPYFRQGACLDLFAGSGALGIEALSRGMEKAIFVDKHPKAIHTINENIRMLQLENNVEIFKSDAFNALNGAAKRGLQFDLILLDPPYYKVNYAKLLGKVTELDLLHDDGMIFCEHDATEDMAMTDERYEVLKRKLYGETTGITIYKKKRE</sequence>
<dbReference type="PANTHER" id="PTHR43542">
    <property type="entry name" value="METHYLTRANSFERASE"/>
    <property type="match status" value="1"/>
</dbReference>
<dbReference type="InterPro" id="IPR029063">
    <property type="entry name" value="SAM-dependent_MTases_sf"/>
</dbReference>
<accession>A0A549YK81</accession>
<dbReference type="PROSITE" id="PS00092">
    <property type="entry name" value="N6_MTASE"/>
    <property type="match status" value="1"/>
</dbReference>
<reference evidence="4 6" key="2">
    <citation type="submission" date="2019-07" db="EMBL/GenBank/DDBJ databases">
        <title>Genomic analysis of Lentibacillus sp. NKC851-2.</title>
        <authorList>
            <person name="Oh Y.J."/>
        </authorList>
    </citation>
    <scope>NUCLEOTIDE SEQUENCE [LARGE SCALE GENOMIC DNA]</scope>
    <source>
        <strain evidence="4 6">NKC851-2</strain>
    </source>
</reference>
<name>A0A549YK81_9BACI</name>
<dbReference type="GO" id="GO:0003676">
    <property type="term" value="F:nucleic acid binding"/>
    <property type="evidence" value="ECO:0007669"/>
    <property type="project" value="InterPro"/>
</dbReference>